<dbReference type="PANTHER" id="PTHR13040:SF2">
    <property type="entry name" value="AUTOPHAGY PROTEIN 5"/>
    <property type="match status" value="1"/>
</dbReference>
<dbReference type="InterPro" id="IPR042527">
    <property type="entry name" value="Atg5_UblA_dom_sf"/>
</dbReference>
<evidence type="ECO:0000259" key="10">
    <source>
        <dbReference type="Pfam" id="PF20637"/>
    </source>
</evidence>
<dbReference type="Gene3D" id="1.10.246.190">
    <property type="entry name" value="Autophagy protein Apg5, helix rich domain"/>
    <property type="match status" value="1"/>
</dbReference>
<dbReference type="Pfam" id="PF20638">
    <property type="entry name" value="ATG5_UblA"/>
    <property type="match status" value="1"/>
</dbReference>
<dbReference type="STRING" id="1664694.A0A0N1HHN3"/>
<dbReference type="InterPro" id="IPR048939">
    <property type="entry name" value="ATG5_UblA"/>
</dbReference>
<dbReference type="Pfam" id="PF20637">
    <property type="entry name" value="ATG5_HBR"/>
    <property type="match status" value="1"/>
</dbReference>
<dbReference type="Gene3D" id="3.10.20.620">
    <property type="match status" value="1"/>
</dbReference>
<name>A0A0N1HHN3_9EURO</name>
<dbReference type="GO" id="GO:0034727">
    <property type="term" value="P:piecemeal microautophagy of the nucleus"/>
    <property type="evidence" value="ECO:0007669"/>
    <property type="project" value="TreeGrafter"/>
</dbReference>
<feature type="domain" description="Autophagy protein ATG5 UblA" evidence="11">
    <location>
        <begin position="13"/>
        <end position="81"/>
    </location>
</feature>
<keyword evidence="4 8" id="KW-1017">Isopeptide bond</keyword>
<protein>
    <recommendedName>
        <fullName evidence="3 8">Autophagy protein 5</fullName>
    </recommendedName>
</protein>
<dbReference type="InterPro" id="IPR007239">
    <property type="entry name" value="Atg5"/>
</dbReference>
<proteinExistence type="inferred from homology"/>
<keyword evidence="8" id="KW-0472">Membrane</keyword>
<evidence type="ECO:0000259" key="9">
    <source>
        <dbReference type="Pfam" id="PF04106"/>
    </source>
</evidence>
<comment type="function">
    <text evidence="7">Involved in cytoplasm to vacuole transport (Cvt) and autophagic vesicle formation. Autophagy is essential for maintenance of amino acid levels and protein synthesis under nitrogen starvation. Required for selective autophagic degradation of the nucleus (nucleophagy). Also required for mitophagy, which eliminates defective or superfluous mitochondria in order to fulfill cellular energy requirements and prevent excess ROS production. Conjugation with ATG12, through a ubiquitin-like conjugating system involving ATG7 as an E1-like activating enzyme and ATG10 as an E2-like conjugating enzyme, is essential for its function. The ATG12-ATG5 conjugate acts as an E3-like enzyme which is required for lipidation of ATG8 and ATG8 association to the vesicle membranes.</text>
</comment>
<dbReference type="Pfam" id="PF04106">
    <property type="entry name" value="ATG5_UblB"/>
    <property type="match status" value="1"/>
</dbReference>
<evidence type="ECO:0000256" key="7">
    <source>
        <dbReference type="ARBA" id="ARBA00024770"/>
    </source>
</evidence>
<evidence type="ECO:0000313" key="13">
    <source>
        <dbReference type="Proteomes" id="UP000038010"/>
    </source>
</evidence>
<dbReference type="AlphaFoldDB" id="A0A0N1HHN3"/>
<evidence type="ECO:0000256" key="6">
    <source>
        <dbReference type="ARBA" id="ARBA00023006"/>
    </source>
</evidence>
<keyword evidence="5 8" id="KW-0832">Ubl conjugation</keyword>
<comment type="caution">
    <text evidence="12">The sequence shown here is derived from an EMBL/GenBank/DDBJ whole genome shotgun (WGS) entry which is preliminary data.</text>
</comment>
<evidence type="ECO:0000256" key="1">
    <source>
        <dbReference type="ARBA" id="ARBA00004623"/>
    </source>
</evidence>
<evidence type="ECO:0000256" key="4">
    <source>
        <dbReference type="ARBA" id="ARBA00022499"/>
    </source>
</evidence>
<evidence type="ECO:0000256" key="5">
    <source>
        <dbReference type="ARBA" id="ARBA00022843"/>
    </source>
</evidence>
<evidence type="ECO:0000256" key="2">
    <source>
        <dbReference type="ARBA" id="ARBA00006910"/>
    </source>
</evidence>
<evidence type="ECO:0000313" key="12">
    <source>
        <dbReference type="EMBL" id="KPI46105.1"/>
    </source>
</evidence>
<evidence type="ECO:0000259" key="11">
    <source>
        <dbReference type="Pfam" id="PF20638"/>
    </source>
</evidence>
<comment type="subunit">
    <text evidence="8">Conjugated with ATG12.</text>
</comment>
<dbReference type="GO" id="GO:0034274">
    <property type="term" value="C:Atg12-Atg5-Atg16 complex"/>
    <property type="evidence" value="ECO:0007669"/>
    <property type="project" value="TreeGrafter"/>
</dbReference>
<keyword evidence="6 8" id="KW-0072">Autophagy</keyword>
<accession>A0A0N1HHN3</accession>
<dbReference type="OrthoDB" id="272162at2759"/>
<dbReference type="GO" id="GO:0005776">
    <property type="term" value="C:autophagosome"/>
    <property type="evidence" value="ECO:0007669"/>
    <property type="project" value="TreeGrafter"/>
</dbReference>
<keyword evidence="13" id="KW-1185">Reference proteome</keyword>
<dbReference type="GO" id="GO:0034045">
    <property type="term" value="C:phagophore assembly site membrane"/>
    <property type="evidence" value="ECO:0007669"/>
    <property type="project" value="UniProtKB-SubCell"/>
</dbReference>
<dbReference type="GO" id="GO:0000422">
    <property type="term" value="P:autophagy of mitochondrion"/>
    <property type="evidence" value="ECO:0007669"/>
    <property type="project" value="TreeGrafter"/>
</dbReference>
<dbReference type="PANTHER" id="PTHR13040">
    <property type="entry name" value="AUTOPHAGY PROTEIN 5"/>
    <property type="match status" value="1"/>
</dbReference>
<comment type="similarity">
    <text evidence="2 8">Belongs to the ATG5 family.</text>
</comment>
<dbReference type="RefSeq" id="XP_018006068.1">
    <property type="nucleotide sequence ID" value="XM_018144310.1"/>
</dbReference>
<dbReference type="EMBL" id="LFJN01000001">
    <property type="protein sequence ID" value="KPI46105.1"/>
    <property type="molecule type" value="Genomic_DNA"/>
</dbReference>
<dbReference type="GO" id="GO:0044233">
    <property type="term" value="C:mitochondria-associated endoplasmic reticulum membrane contact site"/>
    <property type="evidence" value="ECO:0007669"/>
    <property type="project" value="TreeGrafter"/>
</dbReference>
<evidence type="ECO:0000256" key="8">
    <source>
        <dbReference type="RuleBase" id="RU361202"/>
    </source>
</evidence>
<dbReference type="Gene3D" id="3.10.20.90">
    <property type="entry name" value="Phosphatidylinositol 3-kinase Catalytic Subunit, Chain A, domain 1"/>
    <property type="match status" value="1"/>
</dbReference>
<dbReference type="VEuPathDB" id="FungiDB:AB675_418"/>
<organism evidence="12 13">
    <name type="scientific">Cyphellophora attinorum</name>
    <dbReference type="NCBI Taxonomy" id="1664694"/>
    <lineage>
        <taxon>Eukaryota</taxon>
        <taxon>Fungi</taxon>
        <taxon>Dikarya</taxon>
        <taxon>Ascomycota</taxon>
        <taxon>Pezizomycotina</taxon>
        <taxon>Eurotiomycetes</taxon>
        <taxon>Chaetothyriomycetidae</taxon>
        <taxon>Chaetothyriales</taxon>
        <taxon>Cyphellophoraceae</taxon>
        <taxon>Cyphellophora</taxon>
    </lineage>
</organism>
<dbReference type="GeneID" id="28736179"/>
<dbReference type="Proteomes" id="UP000038010">
    <property type="component" value="Unassembled WGS sequence"/>
</dbReference>
<dbReference type="InterPro" id="IPR048940">
    <property type="entry name" value="ATG5_HBR"/>
</dbReference>
<dbReference type="GO" id="GO:0061908">
    <property type="term" value="C:phagophore"/>
    <property type="evidence" value="ECO:0007669"/>
    <property type="project" value="TreeGrafter"/>
</dbReference>
<comment type="subcellular location">
    <subcellularLocation>
        <location evidence="1 8">Preautophagosomal structure membrane</location>
        <topology evidence="1 8">Peripheral membrane protein</topology>
    </subcellularLocation>
</comment>
<dbReference type="InterPro" id="IPR048318">
    <property type="entry name" value="ATG5_UblB"/>
</dbReference>
<dbReference type="InterPro" id="IPR042526">
    <property type="entry name" value="Atg5_HR"/>
</dbReference>
<dbReference type="GO" id="GO:0006995">
    <property type="term" value="P:cellular response to nitrogen starvation"/>
    <property type="evidence" value="ECO:0007669"/>
    <property type="project" value="TreeGrafter"/>
</dbReference>
<reference evidence="12 13" key="1">
    <citation type="submission" date="2015-06" db="EMBL/GenBank/DDBJ databases">
        <title>Draft genome of the ant-associated black yeast Phialophora attae CBS 131958.</title>
        <authorList>
            <person name="Moreno L.F."/>
            <person name="Stielow B.J."/>
            <person name="de Hoog S."/>
            <person name="Vicente V.A."/>
            <person name="Weiss V.A."/>
            <person name="de Vries M."/>
            <person name="Cruz L.M."/>
            <person name="Souza E.M."/>
        </authorList>
    </citation>
    <scope>NUCLEOTIDE SEQUENCE [LARGE SCALE GENOMIC DNA]</scope>
    <source>
        <strain evidence="12 13">CBS 131958</strain>
    </source>
</reference>
<feature type="domain" description="Autophagy protein ATG5 alpha-helical bundle region" evidence="10">
    <location>
        <begin position="100"/>
        <end position="154"/>
    </location>
</feature>
<dbReference type="GO" id="GO:0019776">
    <property type="term" value="F:Atg8-family ligase activity"/>
    <property type="evidence" value="ECO:0007669"/>
    <property type="project" value="TreeGrafter"/>
</dbReference>
<evidence type="ECO:0000256" key="3">
    <source>
        <dbReference type="ARBA" id="ARBA00015616"/>
    </source>
</evidence>
<keyword evidence="8" id="KW-0813">Transport</keyword>
<gene>
    <name evidence="12" type="ORF">AB675_418</name>
</gene>
<feature type="domain" description="Autophagy protein ATG5 UblB" evidence="9">
    <location>
        <begin position="161"/>
        <end position="267"/>
    </location>
</feature>
<sequence>MAESFLHPAPAVKIACFFAPYLIEDPESIPADSGYLTHDGVPLKWHLPLGLLYDLYLLSVRDTDSDHPDAALTPFRLTLHYTPDAASATVNAISPDPIRMHDFFINAVKEADFVRSGTAKPIMSLSAADSRALWSSTQDNDLATFSRVYQILMPSSTHLRNIPLRIYLPSSTEGEETAQMKVLQAQVAPWASTQSITSVAQARNTGQGQPQTLGSALHTLIPSLFPSRRTPLIARPILHGAHLPLTANLDELARWACYADGWLHLVIAVNG</sequence>